<evidence type="ECO:0000313" key="3">
    <source>
        <dbReference type="EMBL" id="EDW16929.2"/>
    </source>
</evidence>
<dbReference type="Proteomes" id="UP000009192">
    <property type="component" value="Unassembled WGS sequence"/>
</dbReference>
<feature type="region of interest" description="Disordered" evidence="1">
    <location>
        <begin position="135"/>
        <end position="238"/>
    </location>
</feature>
<dbReference type="KEGG" id="dmo:Dmoj_GI21958"/>
<keyword evidence="4" id="KW-1185">Reference proteome</keyword>
<feature type="compositionally biased region" description="Polar residues" evidence="1">
    <location>
        <begin position="190"/>
        <end position="205"/>
    </location>
</feature>
<organism evidence="3 4">
    <name type="scientific">Drosophila mojavensis</name>
    <name type="common">Fruit fly</name>
    <dbReference type="NCBI Taxonomy" id="7230"/>
    <lineage>
        <taxon>Eukaryota</taxon>
        <taxon>Metazoa</taxon>
        <taxon>Ecdysozoa</taxon>
        <taxon>Arthropoda</taxon>
        <taxon>Hexapoda</taxon>
        <taxon>Insecta</taxon>
        <taxon>Pterygota</taxon>
        <taxon>Neoptera</taxon>
        <taxon>Endopterygota</taxon>
        <taxon>Diptera</taxon>
        <taxon>Brachycera</taxon>
        <taxon>Muscomorpha</taxon>
        <taxon>Ephydroidea</taxon>
        <taxon>Drosophilidae</taxon>
        <taxon>Drosophila</taxon>
    </lineage>
</organism>
<reference evidence="3 4" key="1">
    <citation type="journal article" date="2007" name="Nature">
        <title>Evolution of genes and genomes on the Drosophila phylogeny.</title>
        <authorList>
            <consortium name="Drosophila 12 Genomes Consortium"/>
            <person name="Clark A.G."/>
            <person name="Eisen M.B."/>
            <person name="Smith D.R."/>
            <person name="Bergman C.M."/>
            <person name="Oliver B."/>
            <person name="Markow T.A."/>
            <person name="Kaufman T.C."/>
            <person name="Kellis M."/>
            <person name="Gelbart W."/>
            <person name="Iyer V.N."/>
            <person name="Pollard D.A."/>
            <person name="Sackton T.B."/>
            <person name="Larracuente A.M."/>
            <person name="Singh N.D."/>
            <person name="Abad J.P."/>
            <person name="Abt D.N."/>
            <person name="Adryan B."/>
            <person name="Aguade M."/>
            <person name="Akashi H."/>
            <person name="Anderson W.W."/>
            <person name="Aquadro C.F."/>
            <person name="Ardell D.H."/>
            <person name="Arguello R."/>
            <person name="Artieri C.G."/>
            <person name="Barbash D.A."/>
            <person name="Barker D."/>
            <person name="Barsanti P."/>
            <person name="Batterham P."/>
            <person name="Batzoglou S."/>
            <person name="Begun D."/>
            <person name="Bhutkar A."/>
            <person name="Blanco E."/>
            <person name="Bosak S.A."/>
            <person name="Bradley R.K."/>
            <person name="Brand A.D."/>
            <person name="Brent M.R."/>
            <person name="Brooks A.N."/>
            <person name="Brown R.H."/>
            <person name="Butlin R.K."/>
            <person name="Caggese C."/>
            <person name="Calvi B.R."/>
            <person name="Bernardo de Carvalho A."/>
            <person name="Caspi A."/>
            <person name="Castrezana S."/>
            <person name="Celniker S.E."/>
            <person name="Chang J.L."/>
            <person name="Chapple C."/>
            <person name="Chatterji S."/>
            <person name="Chinwalla A."/>
            <person name="Civetta A."/>
            <person name="Clifton S.W."/>
            <person name="Comeron J.M."/>
            <person name="Costello J.C."/>
            <person name="Coyne J.A."/>
            <person name="Daub J."/>
            <person name="David R.G."/>
            <person name="Delcher A.L."/>
            <person name="Delehaunty K."/>
            <person name="Do C.B."/>
            <person name="Ebling H."/>
            <person name="Edwards K."/>
            <person name="Eickbush T."/>
            <person name="Evans J.D."/>
            <person name="Filipski A."/>
            <person name="Findeiss S."/>
            <person name="Freyhult E."/>
            <person name="Fulton L."/>
            <person name="Fulton R."/>
            <person name="Garcia A.C."/>
            <person name="Gardiner A."/>
            <person name="Garfield D.A."/>
            <person name="Garvin B.E."/>
            <person name="Gibson G."/>
            <person name="Gilbert D."/>
            <person name="Gnerre S."/>
            <person name="Godfrey J."/>
            <person name="Good R."/>
            <person name="Gotea V."/>
            <person name="Gravely B."/>
            <person name="Greenberg A.J."/>
            <person name="Griffiths-Jones S."/>
            <person name="Gross S."/>
            <person name="Guigo R."/>
            <person name="Gustafson E.A."/>
            <person name="Haerty W."/>
            <person name="Hahn M.W."/>
            <person name="Halligan D.L."/>
            <person name="Halpern A.L."/>
            <person name="Halter G.M."/>
            <person name="Han M.V."/>
            <person name="Heger A."/>
            <person name="Hillier L."/>
            <person name="Hinrichs A.S."/>
            <person name="Holmes I."/>
            <person name="Hoskins R.A."/>
            <person name="Hubisz M.J."/>
            <person name="Hultmark D."/>
            <person name="Huntley M.A."/>
            <person name="Jaffe D.B."/>
            <person name="Jagadeeshan S."/>
            <person name="Jeck W.R."/>
            <person name="Johnson J."/>
            <person name="Jones C.D."/>
            <person name="Jordan W.C."/>
            <person name="Karpen G.H."/>
            <person name="Kataoka E."/>
            <person name="Keightley P.D."/>
            <person name="Kheradpour P."/>
            <person name="Kirkness E.F."/>
            <person name="Koerich L.B."/>
            <person name="Kristiansen K."/>
            <person name="Kudrna D."/>
            <person name="Kulathinal R.J."/>
            <person name="Kumar S."/>
            <person name="Kwok R."/>
            <person name="Lander E."/>
            <person name="Langley C.H."/>
            <person name="Lapoint R."/>
            <person name="Lazzaro B.P."/>
            <person name="Lee S.J."/>
            <person name="Levesque L."/>
            <person name="Li R."/>
            <person name="Lin C.F."/>
            <person name="Lin M.F."/>
            <person name="Lindblad-Toh K."/>
            <person name="Llopart A."/>
            <person name="Long M."/>
            <person name="Low L."/>
            <person name="Lozovsky E."/>
            <person name="Lu J."/>
            <person name="Luo M."/>
            <person name="Machado C.A."/>
            <person name="Makalowski W."/>
            <person name="Marzo M."/>
            <person name="Matsuda M."/>
            <person name="Matzkin L."/>
            <person name="McAllister B."/>
            <person name="McBride C.S."/>
            <person name="McKernan B."/>
            <person name="McKernan K."/>
            <person name="Mendez-Lago M."/>
            <person name="Minx P."/>
            <person name="Mollenhauer M.U."/>
            <person name="Montooth K."/>
            <person name="Mount S.M."/>
            <person name="Mu X."/>
            <person name="Myers E."/>
            <person name="Negre B."/>
            <person name="Newfeld S."/>
            <person name="Nielsen R."/>
            <person name="Noor M.A."/>
            <person name="O'Grady P."/>
            <person name="Pachter L."/>
            <person name="Papaceit M."/>
            <person name="Parisi M.J."/>
            <person name="Parisi M."/>
            <person name="Parts L."/>
            <person name="Pedersen J.S."/>
            <person name="Pesole G."/>
            <person name="Phillippy A.M."/>
            <person name="Ponting C.P."/>
            <person name="Pop M."/>
            <person name="Porcelli D."/>
            <person name="Powell J.R."/>
            <person name="Prohaska S."/>
            <person name="Pruitt K."/>
            <person name="Puig M."/>
            <person name="Quesneville H."/>
            <person name="Ram K.R."/>
            <person name="Rand D."/>
            <person name="Rasmussen M.D."/>
            <person name="Reed L.K."/>
            <person name="Reenan R."/>
            <person name="Reily A."/>
            <person name="Remington K.A."/>
            <person name="Rieger T.T."/>
            <person name="Ritchie M.G."/>
            <person name="Robin C."/>
            <person name="Rogers Y.H."/>
            <person name="Rohde C."/>
            <person name="Rozas J."/>
            <person name="Rubenfield M.J."/>
            <person name="Ruiz A."/>
            <person name="Russo S."/>
            <person name="Salzberg S.L."/>
            <person name="Sanchez-Gracia A."/>
            <person name="Saranga D.J."/>
            <person name="Sato H."/>
            <person name="Schaeffer S.W."/>
            <person name="Schatz M.C."/>
            <person name="Schlenke T."/>
            <person name="Schwartz R."/>
            <person name="Segarra C."/>
            <person name="Singh R.S."/>
            <person name="Sirot L."/>
            <person name="Sirota M."/>
            <person name="Sisneros N.B."/>
            <person name="Smith C.D."/>
            <person name="Smith T.F."/>
            <person name="Spieth J."/>
            <person name="Stage D.E."/>
            <person name="Stark A."/>
            <person name="Stephan W."/>
            <person name="Strausberg R.L."/>
            <person name="Strempel S."/>
            <person name="Sturgill D."/>
            <person name="Sutton G."/>
            <person name="Sutton G.G."/>
            <person name="Tao W."/>
            <person name="Teichmann S."/>
            <person name="Tobari Y.N."/>
            <person name="Tomimura Y."/>
            <person name="Tsolas J.M."/>
            <person name="Valente V.L."/>
            <person name="Venter E."/>
            <person name="Venter J.C."/>
            <person name="Vicario S."/>
            <person name="Vieira F.G."/>
            <person name="Vilella A.J."/>
            <person name="Villasante A."/>
            <person name="Walenz B."/>
            <person name="Wang J."/>
            <person name="Wasserman M."/>
            <person name="Watts T."/>
            <person name="Wilson D."/>
            <person name="Wilson R.K."/>
            <person name="Wing R.A."/>
            <person name="Wolfner M.F."/>
            <person name="Wong A."/>
            <person name="Wong G.K."/>
            <person name="Wu C.I."/>
            <person name="Wu G."/>
            <person name="Yamamoto D."/>
            <person name="Yang H.P."/>
            <person name="Yang S.P."/>
            <person name="Yorke J.A."/>
            <person name="Yoshida K."/>
            <person name="Zdobnov E."/>
            <person name="Zhang P."/>
            <person name="Zhang Y."/>
            <person name="Zimin A.V."/>
            <person name="Baldwin J."/>
            <person name="Abdouelleil A."/>
            <person name="Abdulkadir J."/>
            <person name="Abebe A."/>
            <person name="Abera B."/>
            <person name="Abreu J."/>
            <person name="Acer S.C."/>
            <person name="Aftuck L."/>
            <person name="Alexander A."/>
            <person name="An P."/>
            <person name="Anderson E."/>
            <person name="Anderson S."/>
            <person name="Arachi H."/>
            <person name="Azer M."/>
            <person name="Bachantsang P."/>
            <person name="Barry A."/>
            <person name="Bayul T."/>
            <person name="Berlin A."/>
            <person name="Bessette D."/>
            <person name="Bloom T."/>
            <person name="Blye J."/>
            <person name="Boguslavskiy L."/>
            <person name="Bonnet C."/>
            <person name="Boukhgalter B."/>
            <person name="Bourzgui I."/>
            <person name="Brown A."/>
            <person name="Cahill P."/>
            <person name="Channer S."/>
            <person name="Cheshatsang Y."/>
            <person name="Chuda L."/>
            <person name="Citroen M."/>
            <person name="Collymore A."/>
            <person name="Cooke P."/>
            <person name="Costello M."/>
            <person name="D'Aco K."/>
            <person name="Daza R."/>
            <person name="De Haan G."/>
            <person name="DeGray S."/>
            <person name="DeMaso C."/>
            <person name="Dhargay N."/>
            <person name="Dooley K."/>
            <person name="Dooley E."/>
            <person name="Doricent M."/>
            <person name="Dorje P."/>
            <person name="Dorjee K."/>
            <person name="Dupes A."/>
            <person name="Elong R."/>
            <person name="Falk J."/>
            <person name="Farina A."/>
            <person name="Faro S."/>
            <person name="Ferguson D."/>
            <person name="Fisher S."/>
            <person name="Foley C.D."/>
            <person name="Franke A."/>
            <person name="Friedrich D."/>
            <person name="Gadbois L."/>
            <person name="Gearin G."/>
            <person name="Gearin C.R."/>
            <person name="Giannoukos G."/>
            <person name="Goode T."/>
            <person name="Graham J."/>
            <person name="Grandbois E."/>
            <person name="Grewal S."/>
            <person name="Gyaltsen K."/>
            <person name="Hafez N."/>
            <person name="Hagos B."/>
            <person name="Hall J."/>
            <person name="Henson C."/>
            <person name="Hollinger A."/>
            <person name="Honan T."/>
            <person name="Huard M.D."/>
            <person name="Hughes L."/>
            <person name="Hurhula B."/>
            <person name="Husby M.E."/>
            <person name="Kamat A."/>
            <person name="Kanga B."/>
            <person name="Kashin S."/>
            <person name="Khazanovich D."/>
            <person name="Kisner P."/>
            <person name="Lance K."/>
            <person name="Lara M."/>
            <person name="Lee W."/>
            <person name="Lennon N."/>
            <person name="Letendre F."/>
            <person name="LeVine R."/>
            <person name="Lipovsky A."/>
            <person name="Liu X."/>
            <person name="Liu J."/>
            <person name="Liu S."/>
            <person name="Lokyitsang T."/>
            <person name="Lokyitsang Y."/>
            <person name="Lubonja R."/>
            <person name="Lui A."/>
            <person name="MacDonald P."/>
            <person name="Magnisalis V."/>
            <person name="Maru K."/>
            <person name="Matthews C."/>
            <person name="McCusker W."/>
            <person name="McDonough S."/>
            <person name="Mehta T."/>
            <person name="Meldrim J."/>
            <person name="Meneus L."/>
            <person name="Mihai O."/>
            <person name="Mihalev A."/>
            <person name="Mihova T."/>
            <person name="Mittelman R."/>
            <person name="Mlenga V."/>
            <person name="Montmayeur A."/>
            <person name="Mulrain L."/>
            <person name="Navidi A."/>
            <person name="Naylor J."/>
            <person name="Negash T."/>
            <person name="Nguyen T."/>
            <person name="Nguyen N."/>
            <person name="Nicol R."/>
            <person name="Norbu C."/>
            <person name="Norbu N."/>
            <person name="Novod N."/>
            <person name="O'Neill B."/>
            <person name="Osman S."/>
            <person name="Markiewicz E."/>
            <person name="Oyono O.L."/>
            <person name="Patti C."/>
            <person name="Phunkhang P."/>
            <person name="Pierre F."/>
            <person name="Priest M."/>
            <person name="Raghuraman S."/>
            <person name="Rege F."/>
            <person name="Reyes R."/>
            <person name="Rise C."/>
            <person name="Rogov P."/>
            <person name="Ross K."/>
            <person name="Ryan E."/>
            <person name="Settipalli S."/>
            <person name="Shea T."/>
            <person name="Sherpa N."/>
            <person name="Shi L."/>
            <person name="Shih D."/>
            <person name="Sparrow T."/>
            <person name="Spaulding J."/>
            <person name="Stalker J."/>
            <person name="Stange-Thomann N."/>
            <person name="Stavropoulos S."/>
            <person name="Stone C."/>
            <person name="Strader C."/>
            <person name="Tesfaye S."/>
            <person name="Thomson T."/>
            <person name="Thoulutsang Y."/>
            <person name="Thoulutsang D."/>
            <person name="Topham K."/>
            <person name="Topping I."/>
            <person name="Tsamla T."/>
            <person name="Vassiliev H."/>
            <person name="Vo A."/>
            <person name="Wangchuk T."/>
            <person name="Wangdi T."/>
            <person name="Weiand M."/>
            <person name="Wilkinson J."/>
            <person name="Wilson A."/>
            <person name="Yadav S."/>
            <person name="Young G."/>
            <person name="Yu Q."/>
            <person name="Zembek L."/>
            <person name="Zhong D."/>
            <person name="Zimmer A."/>
            <person name="Zwirko Z."/>
            <person name="Jaffe D.B."/>
            <person name="Alvarez P."/>
            <person name="Brockman W."/>
            <person name="Butler J."/>
            <person name="Chin C."/>
            <person name="Gnerre S."/>
            <person name="Grabherr M."/>
            <person name="Kleber M."/>
            <person name="Mauceli E."/>
            <person name="MacCallum I."/>
        </authorList>
    </citation>
    <scope>NUCLEOTIDE SEQUENCE [LARGE SCALE GENOMIC DNA]</scope>
    <source>
        <strain evidence="4">Tucson 15081-1352.22</strain>
    </source>
</reference>
<keyword evidence="2" id="KW-1133">Transmembrane helix</keyword>
<dbReference type="OrthoDB" id="8031570at2759"/>
<feature type="compositionally biased region" description="Low complexity" evidence="1">
    <location>
        <begin position="135"/>
        <end position="170"/>
    </location>
</feature>
<keyword evidence="2" id="KW-0812">Transmembrane</keyword>
<sequence length="238" mass="24720">MTTDGIPSDVKKSLQKEVTLLRPHAGSICFSVLIVVVGLLAIGIQAQDNCPTPVYTENIVPVCQANTRIKLPNYADPTSYYSCSTGEPVPVKCEPPKGYFSYVLQECSTCANYIPAVECSQNKLGLKCEKIDSGATTTPSGSTAAPTTKTTNAADTTPKTTKPATTKATTVNPGPTVPSPPDDTTAAPGQITTPNGDLPTGTTIFVPQPPSPNDPNIPAPPTPEPTVGTLAPEPPYAP</sequence>
<gene>
    <name evidence="3" type="primary">Dmoj\GI21958</name>
    <name evidence="3" type="ORF">Dmoj_GI21958</name>
</gene>
<dbReference type="eggNOG" id="ENOG502SG5B">
    <property type="taxonomic scope" value="Eukaryota"/>
</dbReference>
<evidence type="ECO:0000256" key="2">
    <source>
        <dbReference type="SAM" id="Phobius"/>
    </source>
</evidence>
<dbReference type="FunCoup" id="B4KC56">
    <property type="interactions" value="1"/>
</dbReference>
<dbReference type="AlphaFoldDB" id="B4KC56"/>
<evidence type="ECO:0000256" key="1">
    <source>
        <dbReference type="SAM" id="MobiDB-lite"/>
    </source>
</evidence>
<dbReference type="InParanoid" id="B4KC56"/>
<evidence type="ECO:0000313" key="4">
    <source>
        <dbReference type="Proteomes" id="UP000009192"/>
    </source>
</evidence>
<accession>B4KC56</accession>
<keyword evidence="2" id="KW-0472">Membrane</keyword>
<feature type="compositionally biased region" description="Pro residues" evidence="1">
    <location>
        <begin position="207"/>
        <end position="224"/>
    </location>
</feature>
<protein>
    <recommendedName>
        <fullName evidence="5">Chitin-binding type-2 domain-containing protein</fullName>
    </recommendedName>
</protein>
<name>B4KC56_DROMO</name>
<proteinExistence type="predicted"/>
<evidence type="ECO:0008006" key="5">
    <source>
        <dbReference type="Google" id="ProtNLM"/>
    </source>
</evidence>
<dbReference type="HOGENOM" id="CLU_081087_0_0_1"/>
<feature type="transmembrane region" description="Helical" evidence="2">
    <location>
        <begin position="21"/>
        <end position="44"/>
    </location>
</feature>
<dbReference type="EMBL" id="CH933806">
    <property type="protein sequence ID" value="EDW16929.2"/>
    <property type="molecule type" value="Genomic_DNA"/>
</dbReference>